<dbReference type="AlphaFoldDB" id="A0A2P2IJG3"/>
<accession>A0A2P2IJG3</accession>
<sequence>MPLRRSRETLSPSDAPVILGFLKTKRQDQRSDEIKTLGDKPTERK</sequence>
<feature type="compositionally biased region" description="Basic and acidic residues" evidence="1">
    <location>
        <begin position="25"/>
        <end position="45"/>
    </location>
</feature>
<organism evidence="2">
    <name type="scientific">Rhizophora mucronata</name>
    <name type="common">Asiatic mangrove</name>
    <dbReference type="NCBI Taxonomy" id="61149"/>
    <lineage>
        <taxon>Eukaryota</taxon>
        <taxon>Viridiplantae</taxon>
        <taxon>Streptophyta</taxon>
        <taxon>Embryophyta</taxon>
        <taxon>Tracheophyta</taxon>
        <taxon>Spermatophyta</taxon>
        <taxon>Magnoliopsida</taxon>
        <taxon>eudicotyledons</taxon>
        <taxon>Gunneridae</taxon>
        <taxon>Pentapetalae</taxon>
        <taxon>rosids</taxon>
        <taxon>fabids</taxon>
        <taxon>Malpighiales</taxon>
        <taxon>Rhizophoraceae</taxon>
        <taxon>Rhizophora</taxon>
    </lineage>
</organism>
<feature type="region of interest" description="Disordered" evidence="1">
    <location>
        <begin position="1"/>
        <end position="45"/>
    </location>
</feature>
<reference evidence="2" key="1">
    <citation type="submission" date="2018-02" db="EMBL/GenBank/DDBJ databases">
        <title>Rhizophora mucronata_Transcriptome.</title>
        <authorList>
            <person name="Meera S.P."/>
            <person name="Sreeshan A."/>
            <person name="Augustine A."/>
        </authorList>
    </citation>
    <scope>NUCLEOTIDE SEQUENCE</scope>
    <source>
        <tissue evidence="2">Leaf</tissue>
    </source>
</reference>
<protein>
    <submittedName>
        <fullName evidence="2">Uncharacterized protein</fullName>
    </submittedName>
</protein>
<evidence type="ECO:0000256" key="1">
    <source>
        <dbReference type="SAM" id="MobiDB-lite"/>
    </source>
</evidence>
<dbReference type="EMBL" id="GGEC01000848">
    <property type="protein sequence ID" value="MBW81331.1"/>
    <property type="molecule type" value="Transcribed_RNA"/>
</dbReference>
<evidence type="ECO:0000313" key="2">
    <source>
        <dbReference type="EMBL" id="MBW81331.1"/>
    </source>
</evidence>
<proteinExistence type="predicted"/>
<name>A0A2P2IJG3_RHIMU</name>